<protein>
    <submittedName>
        <fullName evidence="1">Uncharacterized protein</fullName>
    </submittedName>
</protein>
<sequence length="146" mass="16022">MANLLRHRTVTPLARIGPDSELCKLTQGAGTRRLVANAEGAKAFAERGWRSGQEHQGLRNALEAHTPPNARLPLRPAAGVETQRTYPKRLGYHLRELAKSASPAQIRTCIIPELGEAESIALRAAFPVTMRTRLDPEHVVWTDGSC</sequence>
<keyword evidence="2" id="KW-1185">Reference proteome</keyword>
<gene>
    <name evidence="1" type="ORF">TSOC_005251</name>
</gene>
<feature type="non-terminal residue" evidence="1">
    <location>
        <position position="146"/>
    </location>
</feature>
<dbReference type="EMBL" id="PGGS01000138">
    <property type="protein sequence ID" value="PNH08250.1"/>
    <property type="molecule type" value="Genomic_DNA"/>
</dbReference>
<dbReference type="AlphaFoldDB" id="A0A2J8A6X6"/>
<name>A0A2J8A6X6_9CHLO</name>
<organism evidence="1 2">
    <name type="scientific">Tetrabaena socialis</name>
    <dbReference type="NCBI Taxonomy" id="47790"/>
    <lineage>
        <taxon>Eukaryota</taxon>
        <taxon>Viridiplantae</taxon>
        <taxon>Chlorophyta</taxon>
        <taxon>core chlorophytes</taxon>
        <taxon>Chlorophyceae</taxon>
        <taxon>CS clade</taxon>
        <taxon>Chlamydomonadales</taxon>
        <taxon>Tetrabaenaceae</taxon>
        <taxon>Tetrabaena</taxon>
    </lineage>
</organism>
<evidence type="ECO:0000313" key="1">
    <source>
        <dbReference type="EMBL" id="PNH08250.1"/>
    </source>
</evidence>
<proteinExistence type="predicted"/>
<reference evidence="1 2" key="1">
    <citation type="journal article" date="2017" name="Mol. Biol. Evol.">
        <title>The 4-celled Tetrabaena socialis nuclear genome reveals the essential components for genetic control of cell number at the origin of multicellularity in the volvocine lineage.</title>
        <authorList>
            <person name="Featherston J."/>
            <person name="Arakaki Y."/>
            <person name="Hanschen E.R."/>
            <person name="Ferris P.J."/>
            <person name="Michod R.E."/>
            <person name="Olson B.J.S.C."/>
            <person name="Nozaki H."/>
            <person name="Durand P.M."/>
        </authorList>
    </citation>
    <scope>NUCLEOTIDE SEQUENCE [LARGE SCALE GENOMIC DNA]</scope>
    <source>
        <strain evidence="1 2">NIES-571</strain>
    </source>
</reference>
<dbReference type="Proteomes" id="UP000236333">
    <property type="component" value="Unassembled WGS sequence"/>
</dbReference>
<accession>A0A2J8A6X6</accession>
<comment type="caution">
    <text evidence="1">The sequence shown here is derived from an EMBL/GenBank/DDBJ whole genome shotgun (WGS) entry which is preliminary data.</text>
</comment>
<evidence type="ECO:0000313" key="2">
    <source>
        <dbReference type="Proteomes" id="UP000236333"/>
    </source>
</evidence>